<reference evidence="1 2" key="1">
    <citation type="submission" date="2019-03" db="EMBL/GenBank/DDBJ databases">
        <authorList>
            <person name="Kim M.K.M."/>
        </authorList>
    </citation>
    <scope>NUCLEOTIDE SEQUENCE [LARGE SCALE GENOMIC DNA]</scope>
    <source>
        <strain evidence="1 2">17J68-15</strain>
    </source>
</reference>
<comment type="caution">
    <text evidence="1">The sequence shown here is derived from an EMBL/GenBank/DDBJ whole genome shotgun (WGS) entry which is preliminary data.</text>
</comment>
<dbReference type="InterPro" id="IPR017026">
    <property type="entry name" value="ImuA"/>
</dbReference>
<proteinExistence type="predicted"/>
<dbReference type="EMBL" id="SKFH01000040">
    <property type="protein sequence ID" value="TCZ67064.1"/>
    <property type="molecule type" value="Genomic_DNA"/>
</dbReference>
<dbReference type="AlphaFoldDB" id="A0A4R4E004"/>
<name>A0A4R4E004_9BACT</name>
<dbReference type="Proteomes" id="UP000295164">
    <property type="component" value="Unassembled WGS sequence"/>
</dbReference>
<organism evidence="1 2">
    <name type="scientific">Flaviaesturariibacter aridisoli</name>
    <dbReference type="NCBI Taxonomy" id="2545761"/>
    <lineage>
        <taxon>Bacteria</taxon>
        <taxon>Pseudomonadati</taxon>
        <taxon>Bacteroidota</taxon>
        <taxon>Chitinophagia</taxon>
        <taxon>Chitinophagales</taxon>
        <taxon>Chitinophagaceae</taxon>
        <taxon>Flaviaestuariibacter</taxon>
    </lineage>
</organism>
<dbReference type="Gene3D" id="3.40.50.300">
    <property type="entry name" value="P-loop containing nucleotide triphosphate hydrolases"/>
    <property type="match status" value="1"/>
</dbReference>
<evidence type="ECO:0000313" key="1">
    <source>
        <dbReference type="EMBL" id="TCZ67064.1"/>
    </source>
</evidence>
<evidence type="ECO:0000313" key="2">
    <source>
        <dbReference type="Proteomes" id="UP000295164"/>
    </source>
</evidence>
<protein>
    <submittedName>
        <fullName evidence="1">Error-prone repair protein ImuA</fullName>
    </submittedName>
</protein>
<accession>A0A4R4E004</accession>
<keyword evidence="2" id="KW-1185">Reference proteome</keyword>
<gene>
    <name evidence="1" type="ORF">E0486_16305</name>
</gene>
<dbReference type="InterPro" id="IPR027417">
    <property type="entry name" value="P-loop_NTPase"/>
</dbReference>
<dbReference type="SUPFAM" id="SSF52540">
    <property type="entry name" value="P-loop containing nucleoside triphosphate hydrolases"/>
    <property type="match status" value="1"/>
</dbReference>
<dbReference type="PIRSF" id="PIRSF034285">
    <property type="entry name" value="UCP034285"/>
    <property type="match status" value="1"/>
</dbReference>
<dbReference type="OrthoDB" id="836928at2"/>
<sequence length="239" mass="25773">MPSKADIFTKLRQEVLALQGFRTPTLEVADPIGLGRMNAAFPNGVFPRAALHEFLCADAESAAASGGFIAGLLSSLLKGGGAALWVGTRRTLYPPALQAFGIRPEQVLFLDRIREKDIPWALDEALKCAALGAVVGELRDLTFTDSRRFQLAIESSGVPLLALRRGARAGANTAVCRWQIAPLASATDDGLPGLGRPRWRVRLLKVRNGQPGSWDVEWAGRFRVLPRLAALPTLQQKAG</sequence>